<feature type="compositionally biased region" description="Polar residues" evidence="1">
    <location>
        <begin position="54"/>
        <end position="64"/>
    </location>
</feature>
<feature type="compositionally biased region" description="Low complexity" evidence="1">
    <location>
        <begin position="36"/>
        <end position="51"/>
    </location>
</feature>
<accession>A0ABQ6HKK8</accession>
<keyword evidence="3" id="KW-1185">Reference proteome</keyword>
<dbReference type="EMBL" id="BSUJ01000001">
    <property type="protein sequence ID" value="GMA18135.1"/>
    <property type="molecule type" value="Genomic_DNA"/>
</dbReference>
<sequence length="92" mass="9445">MSRCVETETYSPTAIDNAPAATAAMPAVSNASWLAPDAATPMTRPDTDTMPSLAPSTPARSQLSVPLVEPSCCSPGWGSRGPATPAGRDQSR</sequence>
<name>A0ABQ6HKK8_9MICO</name>
<reference evidence="3" key="1">
    <citation type="journal article" date="2019" name="Int. J. Syst. Evol. Microbiol.">
        <title>The Global Catalogue of Microorganisms (GCM) 10K type strain sequencing project: providing services to taxonomists for standard genome sequencing and annotation.</title>
        <authorList>
            <consortium name="The Broad Institute Genomics Platform"/>
            <consortium name="The Broad Institute Genome Sequencing Center for Infectious Disease"/>
            <person name="Wu L."/>
            <person name="Ma J."/>
        </authorList>
    </citation>
    <scope>NUCLEOTIDE SEQUENCE [LARGE SCALE GENOMIC DNA]</scope>
    <source>
        <strain evidence="3">NBRC 105830</strain>
    </source>
</reference>
<evidence type="ECO:0000313" key="2">
    <source>
        <dbReference type="EMBL" id="GMA18135.1"/>
    </source>
</evidence>
<protein>
    <submittedName>
        <fullName evidence="2">Uncharacterized protein</fullName>
    </submittedName>
</protein>
<comment type="caution">
    <text evidence="2">The sequence shown here is derived from an EMBL/GenBank/DDBJ whole genome shotgun (WGS) entry which is preliminary data.</text>
</comment>
<dbReference type="Proteomes" id="UP001157109">
    <property type="component" value="Unassembled WGS sequence"/>
</dbReference>
<gene>
    <name evidence="2" type="ORF">GCM10025862_01560</name>
</gene>
<evidence type="ECO:0000313" key="3">
    <source>
        <dbReference type="Proteomes" id="UP001157109"/>
    </source>
</evidence>
<organism evidence="2 3">
    <name type="scientific">Arsenicicoccus piscis</name>
    <dbReference type="NCBI Taxonomy" id="673954"/>
    <lineage>
        <taxon>Bacteria</taxon>
        <taxon>Bacillati</taxon>
        <taxon>Actinomycetota</taxon>
        <taxon>Actinomycetes</taxon>
        <taxon>Micrococcales</taxon>
        <taxon>Intrasporangiaceae</taxon>
        <taxon>Arsenicicoccus</taxon>
    </lineage>
</organism>
<feature type="region of interest" description="Disordered" evidence="1">
    <location>
        <begin position="36"/>
        <end position="92"/>
    </location>
</feature>
<evidence type="ECO:0000256" key="1">
    <source>
        <dbReference type="SAM" id="MobiDB-lite"/>
    </source>
</evidence>
<proteinExistence type="predicted"/>